<dbReference type="InterPro" id="IPR018422">
    <property type="entry name" value="Cation/H_exchanger_CPA1"/>
</dbReference>
<dbReference type="GO" id="GO:0098719">
    <property type="term" value="P:sodium ion import across plasma membrane"/>
    <property type="evidence" value="ECO:0007669"/>
    <property type="project" value="TreeGrafter"/>
</dbReference>
<dbReference type="PANTHER" id="PTHR10110">
    <property type="entry name" value="SODIUM/HYDROGEN EXCHANGER"/>
    <property type="match status" value="1"/>
</dbReference>
<evidence type="ECO:0000256" key="9">
    <source>
        <dbReference type="ARBA" id="ARBA00023201"/>
    </source>
</evidence>
<feature type="transmembrane region" description="Helical" evidence="10">
    <location>
        <begin position="240"/>
        <end position="257"/>
    </location>
</feature>
<feature type="transmembrane region" description="Helical" evidence="10">
    <location>
        <begin position="83"/>
        <end position="103"/>
    </location>
</feature>
<feature type="transmembrane region" description="Helical" evidence="10">
    <location>
        <begin position="184"/>
        <end position="205"/>
    </location>
</feature>
<evidence type="ECO:0000256" key="3">
    <source>
        <dbReference type="ARBA" id="ARBA00022475"/>
    </source>
</evidence>
<keyword evidence="7" id="KW-0406">Ion transport</keyword>
<evidence type="ECO:0000256" key="5">
    <source>
        <dbReference type="ARBA" id="ARBA00022989"/>
    </source>
</evidence>
<evidence type="ECO:0000256" key="4">
    <source>
        <dbReference type="ARBA" id="ARBA00022692"/>
    </source>
</evidence>
<keyword evidence="2" id="KW-0813">Transport</keyword>
<gene>
    <name evidence="12" type="ORF">SRT_04320</name>
</gene>
<keyword evidence="4 10" id="KW-0812">Transmembrane</keyword>
<keyword evidence="8 10" id="KW-0472">Membrane</keyword>
<evidence type="ECO:0000256" key="10">
    <source>
        <dbReference type="SAM" id="Phobius"/>
    </source>
</evidence>
<feature type="transmembrane region" description="Helical" evidence="10">
    <location>
        <begin position="385"/>
        <end position="405"/>
    </location>
</feature>
<dbReference type="GO" id="GO:0015386">
    <property type="term" value="F:potassium:proton antiporter activity"/>
    <property type="evidence" value="ECO:0007669"/>
    <property type="project" value="TreeGrafter"/>
</dbReference>
<sequence>MHLSTLFIVLLFSLILSNVLNRIFPRLPLPLIQILFGLAISIWFKGIAFELNTEIFLAFVIAPLLFREGEESDITSILRNWKLILFLIFPVIFVSTIVMGFLAHSVLPVVVPLSACLAIGAALGPTDLVAYSAISKRFSFPKWISYILQGEGLLNDASGLVAFQVTVTALTTGAFSLAAASLDLLVSVVGGFFIGLIAALFNRLFLSILDNVDAADVTGALLLELVLPFVSYFIAEEIHASGIIAVVVAGVSQASRFKKITVFDARLDSVSYTIWRTIAFVLNGMVFLLLGTEIPTLAKPVLQSTAYSNLWMLLVVVLLTAAMFSIRFVMIGTVFALRAWRTDRPFARVLKSSLLLTFSGVKGTVSIATILLLPIANMTELEHSLLLFTVAGVTLLSFLIGILVLPKLAGSPAASTNPYMQIAILNDVVSELGKDLIQTEQPGAIYATIDNYNQRLENLILEQESNAIKEELANIRLMMMEIESEGLEYAYRQNQISNKEYRIYQRYLKGLERRINRSLVSSLSYAFVVSIRGLRRAFHFILTFRDSFRKVKDYREKLRLTEANRDHIVEVYLTNTEQILEALSNLEGVYHSELLAYLKRNRLQEAEIIQSGAFVERVITHLTPDNVDEMLRGYYLERKIIAEYEQNELISSRYAKRLRNEVNILEDYSLKETSNTLTYDMINLARGR</sequence>
<dbReference type="RefSeq" id="WP_128832902.1">
    <property type="nucleotide sequence ID" value="NZ_AP014612.1"/>
</dbReference>
<dbReference type="EMBL" id="AP014612">
    <property type="protein sequence ID" value="BAQ23693.1"/>
    <property type="molecule type" value="Genomic_DNA"/>
</dbReference>
<feature type="transmembrane region" description="Helical" evidence="10">
    <location>
        <begin position="153"/>
        <end position="178"/>
    </location>
</feature>
<dbReference type="Pfam" id="PF00999">
    <property type="entry name" value="Na_H_Exchanger"/>
    <property type="match status" value="1"/>
</dbReference>
<keyword evidence="6" id="KW-0915">Sodium</keyword>
<dbReference type="InterPro" id="IPR006153">
    <property type="entry name" value="Cation/H_exchanger_TM"/>
</dbReference>
<name>A0A1L7LHK4_9STRE</name>
<dbReference type="KEGG" id="strg:SRT_04320"/>
<dbReference type="Proteomes" id="UP000217758">
    <property type="component" value="Chromosome"/>
</dbReference>
<evidence type="ECO:0000256" key="1">
    <source>
        <dbReference type="ARBA" id="ARBA00004651"/>
    </source>
</evidence>
<proteinExistence type="predicted"/>
<comment type="subcellular location">
    <subcellularLocation>
        <location evidence="1">Cell membrane</location>
        <topology evidence="1">Multi-pass membrane protein</topology>
    </subcellularLocation>
</comment>
<dbReference type="GO" id="GO:0005886">
    <property type="term" value="C:plasma membrane"/>
    <property type="evidence" value="ECO:0007669"/>
    <property type="project" value="UniProtKB-SubCell"/>
</dbReference>
<feature type="transmembrane region" description="Helical" evidence="10">
    <location>
        <begin position="310"/>
        <end position="337"/>
    </location>
</feature>
<reference evidence="12 13" key="1">
    <citation type="journal article" date="2016" name="Microbiol. Immunol.">
        <title>Complete genome sequence of Streptococcus troglodytae TKU31 isolated from the oral cavity of a chimpanzee (Pan troglodytes).</title>
        <authorList>
            <person name="Okamoto M."/>
            <person name="Naito M."/>
            <person name="Miyanohara M."/>
            <person name="Imai S."/>
            <person name="Nomura Y."/>
            <person name="Saito W."/>
            <person name="Momoi Y."/>
            <person name="Takada K."/>
            <person name="Miyabe-Nishiwaki T."/>
            <person name="Tomonaga M."/>
            <person name="Hanada N."/>
        </authorList>
    </citation>
    <scope>NUCLEOTIDE SEQUENCE [LARGE SCALE GENOMIC DNA]</scope>
    <source>
        <strain evidence="13">TKU 31</strain>
    </source>
</reference>
<dbReference type="Gene3D" id="6.10.140.1330">
    <property type="match status" value="1"/>
</dbReference>
<evidence type="ECO:0000256" key="2">
    <source>
        <dbReference type="ARBA" id="ARBA00022448"/>
    </source>
</evidence>
<dbReference type="PANTHER" id="PTHR10110:SF86">
    <property type="entry name" value="SODIUM_HYDROGEN EXCHANGER 7"/>
    <property type="match status" value="1"/>
</dbReference>
<dbReference type="AlphaFoldDB" id="A0A1L7LHK4"/>
<evidence type="ECO:0000259" key="11">
    <source>
        <dbReference type="Pfam" id="PF00999"/>
    </source>
</evidence>
<keyword evidence="13" id="KW-1185">Reference proteome</keyword>
<keyword evidence="9" id="KW-0739">Sodium transport</keyword>
<feature type="transmembrane region" description="Helical" evidence="10">
    <location>
        <begin position="349"/>
        <end position="373"/>
    </location>
</feature>
<evidence type="ECO:0000313" key="12">
    <source>
        <dbReference type="EMBL" id="BAQ23693.1"/>
    </source>
</evidence>
<accession>A0A1L7LHK4</accession>
<evidence type="ECO:0000256" key="7">
    <source>
        <dbReference type="ARBA" id="ARBA00023065"/>
    </source>
</evidence>
<evidence type="ECO:0000256" key="6">
    <source>
        <dbReference type="ARBA" id="ARBA00023053"/>
    </source>
</evidence>
<feature type="transmembrane region" description="Helical" evidence="10">
    <location>
        <begin position="109"/>
        <end position="132"/>
    </location>
</feature>
<evidence type="ECO:0000313" key="13">
    <source>
        <dbReference type="Proteomes" id="UP000217758"/>
    </source>
</evidence>
<keyword evidence="5 10" id="KW-1133">Transmembrane helix</keyword>
<feature type="transmembrane region" description="Helical" evidence="10">
    <location>
        <begin position="31"/>
        <end position="62"/>
    </location>
</feature>
<protein>
    <submittedName>
        <fullName evidence="12">Na+/H+ antiporter</fullName>
    </submittedName>
</protein>
<dbReference type="GO" id="GO:0051453">
    <property type="term" value="P:regulation of intracellular pH"/>
    <property type="evidence" value="ECO:0007669"/>
    <property type="project" value="TreeGrafter"/>
</dbReference>
<keyword evidence="3" id="KW-1003">Cell membrane</keyword>
<feature type="transmembrane region" description="Helical" evidence="10">
    <location>
        <begin position="269"/>
        <end position="290"/>
    </location>
</feature>
<feature type="domain" description="Cation/H+ exchanger transmembrane" evidence="11">
    <location>
        <begin position="11"/>
        <end position="402"/>
    </location>
</feature>
<dbReference type="GO" id="GO:0015385">
    <property type="term" value="F:sodium:proton antiporter activity"/>
    <property type="evidence" value="ECO:0007669"/>
    <property type="project" value="InterPro"/>
</dbReference>
<organism evidence="12 13">
    <name type="scientific">Streptococcus troglodytae</name>
    <dbReference type="NCBI Taxonomy" id="1111760"/>
    <lineage>
        <taxon>Bacteria</taxon>
        <taxon>Bacillati</taxon>
        <taxon>Bacillota</taxon>
        <taxon>Bacilli</taxon>
        <taxon>Lactobacillales</taxon>
        <taxon>Streptococcaceae</taxon>
        <taxon>Streptococcus</taxon>
    </lineage>
</organism>
<evidence type="ECO:0000256" key="8">
    <source>
        <dbReference type="ARBA" id="ARBA00023136"/>
    </source>
</evidence>